<dbReference type="Ensembl" id="ENSSORT00005046164.1">
    <property type="protein sequence ID" value="ENSSORP00005045028.1"/>
    <property type="gene ID" value="ENSSORG00005019415.1"/>
</dbReference>
<dbReference type="InterPro" id="IPR043129">
    <property type="entry name" value="ATPase_NBD"/>
</dbReference>
<proteinExistence type="inferred from homology"/>
<feature type="chain" id="PRO_5025641580" description="Xylulose kinase" evidence="5">
    <location>
        <begin position="24"/>
        <end position="429"/>
    </location>
</feature>
<sequence>MVSLNVSWCLLVSVFSVQLKVLAIDEHLNVVHQDNVQFDSALPEFRTQGGVHLHPDRLTVTSPVLMWVKALDLLLDKMKRVGFDFSHVQALSGSGQQHGSVYWRRGASRTLQDLDPDQDLHHLLKSSFSVLDSPVWMDSSTRTQCLHLQDTVGGALRLAQITGSTAYERFTGNQIAKMRQSRGVEFEDTERISLVSSFAASLFLGGYAAIDYSDGSGMNLLDISTRTWSEICLQATAPHLDLLLGLPRPPTSVLGPVSAYFIHRYGFSDFKNGSLTRERIRNECAGGSWEVFSAALRETPLGNDGNIGFYFDTMEITCLNKPETKVRALVEGQFLSRRLHAERLGYNIVPGTRVLATGGASSNRDILQVLSDVFNAPVFTIDLNNSACLGSAYRAMHGLVADSGVSFFDVVKKAADPQLVVNPHPEAAQ</sequence>
<dbReference type="GO" id="GO:0005997">
    <property type="term" value="P:xylulose metabolic process"/>
    <property type="evidence" value="ECO:0007669"/>
    <property type="project" value="UniProtKB-UniRule"/>
</dbReference>
<evidence type="ECO:0000313" key="7">
    <source>
        <dbReference type="Ensembl" id="ENSSORP00005045028.1"/>
    </source>
</evidence>
<reference evidence="7" key="1">
    <citation type="submission" date="2019-06" db="EMBL/GenBank/DDBJ databases">
        <authorList>
            <consortium name="Wellcome Sanger Institute Data Sharing"/>
        </authorList>
    </citation>
    <scope>NUCLEOTIDE SEQUENCE [LARGE SCALE GENOMIC DNA]</scope>
</reference>
<keyword evidence="4" id="KW-0547">Nucleotide-binding</keyword>
<gene>
    <name evidence="7" type="primary">xylb</name>
</gene>
<comment type="function">
    <text evidence="4">Phosphorylates D-xylulose to produce D-xylulose 5-phosphate, a molecule that may play an important role in the regulation of glucose metabolism and lipogenesis.</text>
</comment>
<keyword evidence="5" id="KW-0732">Signal</keyword>
<dbReference type="CDD" id="cd07776">
    <property type="entry name" value="ASKHA_NBD_FGGY_SpXK-like"/>
    <property type="match status" value="1"/>
</dbReference>
<evidence type="ECO:0000256" key="2">
    <source>
        <dbReference type="ARBA" id="ARBA00022679"/>
    </source>
</evidence>
<keyword evidence="2 4" id="KW-0808">Transferase</keyword>
<evidence type="ECO:0000256" key="5">
    <source>
        <dbReference type="SAM" id="SignalP"/>
    </source>
</evidence>
<evidence type="ECO:0000256" key="1">
    <source>
        <dbReference type="ARBA" id="ARBA00009156"/>
    </source>
</evidence>
<keyword evidence="4" id="KW-0859">Xylose metabolism</keyword>
<organism evidence="7 8">
    <name type="scientific">Sphaeramia orbicularis</name>
    <name type="common">orbiculate cardinalfish</name>
    <dbReference type="NCBI Taxonomy" id="375764"/>
    <lineage>
        <taxon>Eukaryota</taxon>
        <taxon>Metazoa</taxon>
        <taxon>Chordata</taxon>
        <taxon>Craniata</taxon>
        <taxon>Vertebrata</taxon>
        <taxon>Euteleostomi</taxon>
        <taxon>Actinopterygii</taxon>
        <taxon>Neopterygii</taxon>
        <taxon>Teleostei</taxon>
        <taxon>Neoteleostei</taxon>
        <taxon>Acanthomorphata</taxon>
        <taxon>Gobiaria</taxon>
        <taxon>Kurtiformes</taxon>
        <taxon>Apogonoidei</taxon>
        <taxon>Apogonidae</taxon>
        <taxon>Apogoninae</taxon>
        <taxon>Sphaeramia</taxon>
    </lineage>
</organism>
<dbReference type="PANTHER" id="PTHR10196:SF57">
    <property type="entry name" value="XYLULOSE KINASE"/>
    <property type="match status" value="1"/>
</dbReference>
<dbReference type="GO" id="GO:0005829">
    <property type="term" value="C:cytosol"/>
    <property type="evidence" value="ECO:0007669"/>
    <property type="project" value="TreeGrafter"/>
</dbReference>
<name>A0A673BY22_9TELE</name>
<dbReference type="PANTHER" id="PTHR10196">
    <property type="entry name" value="SUGAR KINASE"/>
    <property type="match status" value="1"/>
</dbReference>
<reference evidence="7" key="2">
    <citation type="submission" date="2025-08" db="UniProtKB">
        <authorList>
            <consortium name="Ensembl"/>
        </authorList>
    </citation>
    <scope>IDENTIFICATION</scope>
</reference>
<dbReference type="InterPro" id="IPR018485">
    <property type="entry name" value="FGGY_C"/>
</dbReference>
<comment type="similarity">
    <text evidence="1 4">Belongs to the FGGY kinase family.</text>
</comment>
<evidence type="ECO:0000256" key="4">
    <source>
        <dbReference type="RuleBase" id="RU367058"/>
    </source>
</evidence>
<dbReference type="GO" id="GO:0042732">
    <property type="term" value="P:D-xylose metabolic process"/>
    <property type="evidence" value="ECO:0007669"/>
    <property type="project" value="UniProtKB-UniRule"/>
</dbReference>
<comment type="catalytic activity">
    <reaction evidence="4">
        <text>D-xylulose + ATP = D-xylulose 5-phosphate + ADP + H(+)</text>
        <dbReference type="Rhea" id="RHEA:10964"/>
        <dbReference type="ChEBI" id="CHEBI:15378"/>
        <dbReference type="ChEBI" id="CHEBI:17140"/>
        <dbReference type="ChEBI" id="CHEBI:30616"/>
        <dbReference type="ChEBI" id="CHEBI:57737"/>
        <dbReference type="ChEBI" id="CHEBI:456216"/>
        <dbReference type="EC" id="2.7.1.17"/>
    </reaction>
</comment>
<dbReference type="SUPFAM" id="SSF53067">
    <property type="entry name" value="Actin-like ATPase domain"/>
    <property type="match status" value="2"/>
</dbReference>
<keyword evidence="8" id="KW-1185">Reference proteome</keyword>
<evidence type="ECO:0000259" key="6">
    <source>
        <dbReference type="Pfam" id="PF02782"/>
    </source>
</evidence>
<evidence type="ECO:0000256" key="3">
    <source>
        <dbReference type="ARBA" id="ARBA00022777"/>
    </source>
</evidence>
<dbReference type="Proteomes" id="UP000472271">
    <property type="component" value="Chromosome 20"/>
</dbReference>
<dbReference type="EC" id="2.7.1.17" evidence="4"/>
<dbReference type="Pfam" id="PF02782">
    <property type="entry name" value="FGGY_C"/>
    <property type="match status" value="1"/>
</dbReference>
<dbReference type="FunFam" id="3.30.420.40:FF:000118">
    <property type="entry name" value="Xylulose kinase 2"/>
    <property type="match status" value="1"/>
</dbReference>
<protein>
    <recommendedName>
        <fullName evidence="4">Xylulose kinase</fullName>
        <ecNumber evidence="4">2.7.1.17</ecNumber>
    </recommendedName>
</protein>
<dbReference type="AlphaFoldDB" id="A0A673BY22"/>
<keyword evidence="4" id="KW-0067">ATP-binding</keyword>
<keyword evidence="4" id="KW-0119">Carbohydrate metabolism</keyword>
<feature type="domain" description="Carbohydrate kinase FGGY C-terminal" evidence="6">
    <location>
        <begin position="319"/>
        <end position="397"/>
    </location>
</feature>
<dbReference type="InterPro" id="IPR042024">
    <property type="entry name" value="D-XK_euk"/>
</dbReference>
<keyword evidence="3 4" id="KW-0418">Kinase</keyword>
<feature type="signal peptide" evidence="5">
    <location>
        <begin position="1"/>
        <end position="23"/>
    </location>
</feature>
<dbReference type="Gene3D" id="3.30.420.40">
    <property type="match status" value="2"/>
</dbReference>
<reference evidence="7" key="3">
    <citation type="submission" date="2025-09" db="UniProtKB">
        <authorList>
            <consortium name="Ensembl"/>
        </authorList>
    </citation>
    <scope>IDENTIFICATION</scope>
</reference>
<dbReference type="GO" id="GO:0005524">
    <property type="term" value="F:ATP binding"/>
    <property type="evidence" value="ECO:0007669"/>
    <property type="project" value="UniProtKB-KW"/>
</dbReference>
<dbReference type="GO" id="GO:0004856">
    <property type="term" value="F:D-xylulokinase activity"/>
    <property type="evidence" value="ECO:0007669"/>
    <property type="project" value="UniProtKB-UniRule"/>
</dbReference>
<evidence type="ECO:0000313" key="8">
    <source>
        <dbReference type="Proteomes" id="UP000472271"/>
    </source>
</evidence>
<accession>A0A673BY22</accession>